<dbReference type="EMBL" id="JABVEC010000002">
    <property type="protein sequence ID" value="MBC6464759.1"/>
    <property type="molecule type" value="Genomic_DNA"/>
</dbReference>
<keyword evidence="3" id="KW-1185">Reference proteome</keyword>
<evidence type="ECO:0000259" key="1">
    <source>
        <dbReference type="PROSITE" id="PS51750"/>
    </source>
</evidence>
<organism evidence="2 3">
    <name type="scientific">Actinomadura alba</name>
    <dbReference type="NCBI Taxonomy" id="406431"/>
    <lineage>
        <taxon>Bacteria</taxon>
        <taxon>Bacillati</taxon>
        <taxon>Actinomycetota</taxon>
        <taxon>Actinomycetes</taxon>
        <taxon>Streptosporangiales</taxon>
        <taxon>Thermomonosporaceae</taxon>
        <taxon>Actinomadura</taxon>
    </lineage>
</organism>
<gene>
    <name evidence="2" type="ORF">HKK74_04500</name>
</gene>
<reference evidence="2 3" key="1">
    <citation type="submission" date="2020-06" db="EMBL/GenBank/DDBJ databases">
        <title>Actinomadura xiongansis sp. nov., isolated from soil of Baiyangdian.</title>
        <authorList>
            <person name="Zhang X."/>
        </authorList>
    </citation>
    <scope>NUCLEOTIDE SEQUENCE [LARGE SCALE GENOMIC DNA]</scope>
    <source>
        <strain evidence="2 3">HBUM206468</strain>
    </source>
</reference>
<name>A0ABR7LJJ2_9ACTN</name>
<feature type="domain" description="Bro-N" evidence="1">
    <location>
        <begin position="27"/>
        <end position="149"/>
    </location>
</feature>
<dbReference type="Proteomes" id="UP000805614">
    <property type="component" value="Unassembled WGS sequence"/>
</dbReference>
<dbReference type="RefSeq" id="WP_187241745.1">
    <property type="nucleotide sequence ID" value="NZ_BAAAOK010000008.1"/>
</dbReference>
<accession>A0ABR7LJJ2</accession>
<protein>
    <recommendedName>
        <fullName evidence="1">Bro-N domain-containing protein</fullName>
    </recommendedName>
</protein>
<comment type="caution">
    <text evidence="2">The sequence shown here is derived from an EMBL/GenBank/DDBJ whole genome shotgun (WGS) entry which is preliminary data.</text>
</comment>
<sequence>MADSTASGRKDQVMTERNLFGSDGIDLNANAGIIYHAQTGWPLRWLRLDDVVWFHFGDLCKGAGYSNTSAAINLVEDEDKKKIDIWSVSAGPATLSFLRAGATSGNAEQWFVTENGFLTLDLAAPRCDGPRMFRRWVISVVFPQFRSAHAQ</sequence>
<evidence type="ECO:0000313" key="3">
    <source>
        <dbReference type="Proteomes" id="UP000805614"/>
    </source>
</evidence>
<evidence type="ECO:0000313" key="2">
    <source>
        <dbReference type="EMBL" id="MBC6464759.1"/>
    </source>
</evidence>
<dbReference type="Pfam" id="PF02498">
    <property type="entry name" value="Bro-N"/>
    <property type="match status" value="1"/>
</dbReference>
<dbReference type="PROSITE" id="PS51750">
    <property type="entry name" value="BRO_N"/>
    <property type="match status" value="1"/>
</dbReference>
<proteinExistence type="predicted"/>
<dbReference type="InterPro" id="IPR003497">
    <property type="entry name" value="BRO_N_domain"/>
</dbReference>
<dbReference type="SMART" id="SM01040">
    <property type="entry name" value="Bro-N"/>
    <property type="match status" value="1"/>
</dbReference>